<dbReference type="Pfam" id="PF00505">
    <property type="entry name" value="HMG_box"/>
    <property type="match status" value="1"/>
</dbReference>
<keyword evidence="1" id="KW-0809">Transit peptide</keyword>
<organism evidence="5 6">
    <name type="scientific">Heracleum sosnowskyi</name>
    <dbReference type="NCBI Taxonomy" id="360622"/>
    <lineage>
        <taxon>Eukaryota</taxon>
        <taxon>Viridiplantae</taxon>
        <taxon>Streptophyta</taxon>
        <taxon>Embryophyta</taxon>
        <taxon>Tracheophyta</taxon>
        <taxon>Spermatophyta</taxon>
        <taxon>Magnoliopsida</taxon>
        <taxon>eudicotyledons</taxon>
        <taxon>Gunneridae</taxon>
        <taxon>Pentapetalae</taxon>
        <taxon>asterids</taxon>
        <taxon>campanulids</taxon>
        <taxon>Apiales</taxon>
        <taxon>Apiaceae</taxon>
        <taxon>Apioideae</taxon>
        <taxon>apioid superclade</taxon>
        <taxon>Tordylieae</taxon>
        <taxon>Tordyliinae</taxon>
        <taxon>Heracleum</taxon>
    </lineage>
</organism>
<dbReference type="GO" id="GO:0005634">
    <property type="term" value="C:nucleus"/>
    <property type="evidence" value="ECO:0007669"/>
    <property type="project" value="UniProtKB-UniRule"/>
</dbReference>
<feature type="compositionally biased region" description="Basic and acidic residues" evidence="3">
    <location>
        <begin position="188"/>
        <end position="200"/>
    </location>
</feature>
<dbReference type="PROSITE" id="PS50118">
    <property type="entry name" value="HMG_BOX_2"/>
    <property type="match status" value="1"/>
</dbReference>
<dbReference type="SUPFAM" id="SSF47095">
    <property type="entry name" value="HMG-box"/>
    <property type="match status" value="1"/>
</dbReference>
<proteinExistence type="predicted"/>
<keyword evidence="6" id="KW-1185">Reference proteome</keyword>
<dbReference type="SMART" id="SM00398">
    <property type="entry name" value="HMG"/>
    <property type="match status" value="1"/>
</dbReference>
<dbReference type="InterPro" id="IPR036910">
    <property type="entry name" value="HMG_box_dom_sf"/>
</dbReference>
<dbReference type="Pfam" id="PF21864">
    <property type="entry name" value="MORF_dom"/>
    <property type="match status" value="2"/>
</dbReference>
<evidence type="ECO:0000256" key="2">
    <source>
        <dbReference type="PROSITE-ProRule" id="PRU00267"/>
    </source>
</evidence>
<comment type="caution">
    <text evidence="5">The sequence shown here is derived from an EMBL/GenBank/DDBJ whole genome shotgun (WGS) entry which is preliminary data.</text>
</comment>
<keyword evidence="2" id="KW-0539">Nucleus</keyword>
<dbReference type="PANTHER" id="PTHR31346:SF4">
    <property type="entry name" value="MULTIPLE ORGANELLAR RNA EDITING FACTOR 8, CHLOROPLASTIC_MITOCHONDRIAL"/>
    <property type="match status" value="1"/>
</dbReference>
<dbReference type="Proteomes" id="UP001237642">
    <property type="component" value="Unassembled WGS sequence"/>
</dbReference>
<dbReference type="GO" id="GO:0016554">
    <property type="term" value="P:cytidine to uridine editing"/>
    <property type="evidence" value="ECO:0007669"/>
    <property type="project" value="InterPro"/>
</dbReference>
<dbReference type="Gene3D" id="1.10.30.10">
    <property type="entry name" value="High mobility group box domain"/>
    <property type="match status" value="1"/>
</dbReference>
<feature type="region of interest" description="Disordered" evidence="3">
    <location>
        <begin position="188"/>
        <end position="213"/>
    </location>
</feature>
<evidence type="ECO:0000313" key="5">
    <source>
        <dbReference type="EMBL" id="KAK1366804.1"/>
    </source>
</evidence>
<dbReference type="GO" id="GO:0005739">
    <property type="term" value="C:mitochondrion"/>
    <property type="evidence" value="ECO:0007669"/>
    <property type="project" value="TreeGrafter"/>
</dbReference>
<dbReference type="PANTHER" id="PTHR31346">
    <property type="entry name" value="MULTIPLE ORGANELLAR RNA EDITING FACTOR 2, CHLOROPLASTIC-RELATED-RELATED"/>
    <property type="match status" value="1"/>
</dbReference>
<evidence type="ECO:0000256" key="1">
    <source>
        <dbReference type="ARBA" id="ARBA00022946"/>
    </source>
</evidence>
<feature type="domain" description="HMG box" evidence="4">
    <location>
        <begin position="378"/>
        <end position="447"/>
    </location>
</feature>
<dbReference type="GO" id="GO:0080156">
    <property type="term" value="P:mitochondrial mRNA modification"/>
    <property type="evidence" value="ECO:0007669"/>
    <property type="project" value="TreeGrafter"/>
</dbReference>
<dbReference type="InterPro" id="IPR039206">
    <property type="entry name" value="MORF/ORRM1/DAG-like"/>
</dbReference>
<gene>
    <name evidence="5" type="ORF">POM88_042365</name>
</gene>
<keyword evidence="2" id="KW-0238">DNA-binding</keyword>
<reference evidence="5" key="2">
    <citation type="submission" date="2023-05" db="EMBL/GenBank/DDBJ databases">
        <authorList>
            <person name="Schelkunov M.I."/>
        </authorList>
    </citation>
    <scope>NUCLEOTIDE SEQUENCE</scope>
    <source>
        <strain evidence="5">Hsosn_3</strain>
        <tissue evidence="5">Leaf</tissue>
    </source>
</reference>
<evidence type="ECO:0000259" key="4">
    <source>
        <dbReference type="PROSITE" id="PS50118"/>
    </source>
</evidence>
<dbReference type="GO" id="GO:0003677">
    <property type="term" value="F:DNA binding"/>
    <property type="evidence" value="ECO:0007669"/>
    <property type="project" value="UniProtKB-UniRule"/>
</dbReference>
<protein>
    <recommendedName>
        <fullName evidence="4">HMG box domain-containing protein</fullName>
    </recommendedName>
</protein>
<evidence type="ECO:0000313" key="6">
    <source>
        <dbReference type="Proteomes" id="UP001237642"/>
    </source>
</evidence>
<sequence length="464" mass="53292">MATTVVKRMFQSTAPCSQIVRHFSRRSTSSRFTTGDFQFTGNTEDDGRDKMHWFIHTTQPQGSRDEMVASYIKLVTSVLGSEDEAKKAMYSVSTKYYSAIGVIVPEDVANKFRSHADVLDVLEDSYADPVSKDYGGEPIIDGQVVPYHPKHHDMYHRGQESLRLRMIDEGIHGYSDLEAYERMLKEDHTKKAEKNKDSNKPKRPPRRSTSSRLITSDFQFTRNTYVPPEDDGRDKMHWFIHTKEPLGSREKMVASYINLVASVLGSEDEAKKAMYSVSTKYYFAIGVIVPEDVANKFRSHPKVLDVLEDSYVDPVSKDYGGEPIIDGRVVPYHPKHHDLYHRGQESIRQGMIEEGIDGFPALEAYERMLKKIKDSNKPKRPPGAFFLFMESFREQFKQQNPNVKGVAAMGKAGGERWRSMTCEDKAPYLCKAEQMKMDYQKKIKVYEDKQAREIDEEESTGWRN</sequence>
<dbReference type="InterPro" id="IPR009071">
    <property type="entry name" value="HMG_box_dom"/>
</dbReference>
<name>A0AAD8HGK3_9APIA</name>
<accession>A0AAD8HGK3</accession>
<feature type="DNA-binding region" description="HMG box" evidence="2">
    <location>
        <begin position="378"/>
        <end position="447"/>
    </location>
</feature>
<evidence type="ECO:0000256" key="3">
    <source>
        <dbReference type="SAM" id="MobiDB-lite"/>
    </source>
</evidence>
<dbReference type="InterPro" id="IPR054059">
    <property type="entry name" value="MORF/ORRM1/DAG-like_MORF"/>
</dbReference>
<dbReference type="AlphaFoldDB" id="A0AAD8HGK3"/>
<dbReference type="CDD" id="cd22005">
    <property type="entry name" value="HMG-box_AtHMGB1-like"/>
    <property type="match status" value="1"/>
</dbReference>
<reference evidence="5" key="1">
    <citation type="submission" date="2023-02" db="EMBL/GenBank/DDBJ databases">
        <title>Genome of toxic invasive species Heracleum sosnowskyi carries increased number of genes despite the absence of recent whole-genome duplications.</title>
        <authorList>
            <person name="Schelkunov M."/>
            <person name="Shtratnikova V."/>
            <person name="Makarenko M."/>
            <person name="Klepikova A."/>
            <person name="Omelchenko D."/>
            <person name="Novikova G."/>
            <person name="Obukhova E."/>
            <person name="Bogdanov V."/>
            <person name="Penin A."/>
            <person name="Logacheva M."/>
        </authorList>
    </citation>
    <scope>NUCLEOTIDE SEQUENCE</scope>
    <source>
        <strain evidence="5">Hsosn_3</strain>
        <tissue evidence="5">Leaf</tissue>
    </source>
</reference>
<dbReference type="EMBL" id="JAUIZM010000009">
    <property type="protein sequence ID" value="KAK1366804.1"/>
    <property type="molecule type" value="Genomic_DNA"/>
</dbReference>